<name>A0A2U8VT72_9HYPH</name>
<protein>
    <submittedName>
        <fullName evidence="1">Uncharacterized protein</fullName>
    </submittedName>
</protein>
<evidence type="ECO:0000313" key="2">
    <source>
        <dbReference type="Proteomes" id="UP000246058"/>
    </source>
</evidence>
<dbReference type="Proteomes" id="UP000246058">
    <property type="component" value="Chromosome"/>
</dbReference>
<evidence type="ECO:0000313" key="1">
    <source>
        <dbReference type="EMBL" id="AWN36651.1"/>
    </source>
</evidence>
<accession>A0A2U8VT72</accession>
<gene>
    <name evidence="1" type="ORF">DK427_13645</name>
</gene>
<sequence length="65" mass="7066">MGYRRTPVIVRPSDLRGERVPQAVAQAVRHGTAILVGFQPGEDLRVLLRARRETSATARKAGGEA</sequence>
<dbReference type="AlphaFoldDB" id="A0A2U8VT72"/>
<dbReference type="KEGG" id="meti:DK427_13645"/>
<keyword evidence="2" id="KW-1185">Reference proteome</keyword>
<dbReference type="EMBL" id="CP029551">
    <property type="protein sequence ID" value="AWN36651.1"/>
    <property type="molecule type" value="Genomic_DNA"/>
</dbReference>
<reference evidence="1 2" key="1">
    <citation type="submission" date="2018-05" db="EMBL/GenBank/DDBJ databases">
        <title>Complete Genome Sequence of Methylobacterium sp. 17Sr1-43.</title>
        <authorList>
            <person name="Srinivasan S."/>
        </authorList>
    </citation>
    <scope>NUCLEOTIDE SEQUENCE [LARGE SCALE GENOMIC DNA]</scope>
    <source>
        <strain evidence="1 2">17Sr1-43</strain>
    </source>
</reference>
<proteinExistence type="predicted"/>
<dbReference type="RefSeq" id="WP_109951741.1">
    <property type="nucleotide sequence ID" value="NZ_CP029551.1"/>
</dbReference>
<organism evidence="1 2">
    <name type="scientific">Methylobacterium radiodurans</name>
    <dbReference type="NCBI Taxonomy" id="2202828"/>
    <lineage>
        <taxon>Bacteria</taxon>
        <taxon>Pseudomonadati</taxon>
        <taxon>Pseudomonadota</taxon>
        <taxon>Alphaproteobacteria</taxon>
        <taxon>Hyphomicrobiales</taxon>
        <taxon>Methylobacteriaceae</taxon>
        <taxon>Methylobacterium</taxon>
    </lineage>
</organism>
<dbReference type="OrthoDB" id="7998523at2"/>